<dbReference type="FunFam" id="3.30.70.270:FF:000001">
    <property type="entry name" value="Diguanylate cyclase domain protein"/>
    <property type="match status" value="1"/>
</dbReference>
<feature type="transmembrane region" description="Helical" evidence="4">
    <location>
        <begin position="22"/>
        <end position="41"/>
    </location>
</feature>
<feature type="transmembrane region" description="Helical" evidence="4">
    <location>
        <begin position="139"/>
        <end position="155"/>
    </location>
</feature>
<gene>
    <name evidence="6" type="ORF">DZC52_05620</name>
</gene>
<dbReference type="InterPro" id="IPR029787">
    <property type="entry name" value="Nucleotide_cyclase"/>
</dbReference>
<dbReference type="InterPro" id="IPR050469">
    <property type="entry name" value="Diguanylate_Cyclase"/>
</dbReference>
<feature type="transmembrane region" description="Helical" evidence="4">
    <location>
        <begin position="115"/>
        <end position="132"/>
    </location>
</feature>
<dbReference type="Gene3D" id="3.30.70.270">
    <property type="match status" value="1"/>
</dbReference>
<dbReference type="PANTHER" id="PTHR45138:SF9">
    <property type="entry name" value="DIGUANYLATE CYCLASE DGCM-RELATED"/>
    <property type="match status" value="1"/>
</dbReference>
<accession>A0A3E1K9Y3</accession>
<dbReference type="GO" id="GO:0052621">
    <property type="term" value="F:diguanylate cyclase activity"/>
    <property type="evidence" value="ECO:0007669"/>
    <property type="project" value="UniProtKB-EC"/>
</dbReference>
<organism evidence="6 7">
    <name type="scientific">Wenzhouxiangella sediminis</name>
    <dbReference type="NCBI Taxonomy" id="1792836"/>
    <lineage>
        <taxon>Bacteria</taxon>
        <taxon>Pseudomonadati</taxon>
        <taxon>Pseudomonadota</taxon>
        <taxon>Gammaproteobacteria</taxon>
        <taxon>Chromatiales</taxon>
        <taxon>Wenzhouxiangellaceae</taxon>
        <taxon>Wenzhouxiangella</taxon>
    </lineage>
</organism>
<evidence type="ECO:0000313" key="7">
    <source>
        <dbReference type="Proteomes" id="UP000260351"/>
    </source>
</evidence>
<evidence type="ECO:0000256" key="3">
    <source>
        <dbReference type="ARBA" id="ARBA00034247"/>
    </source>
</evidence>
<name>A0A3E1K9Y3_9GAMM</name>
<comment type="caution">
    <text evidence="6">The sequence shown here is derived from an EMBL/GenBank/DDBJ whole genome shotgun (WGS) entry which is preliminary data.</text>
</comment>
<dbReference type="EC" id="2.7.7.65" evidence="2"/>
<protein>
    <recommendedName>
        <fullName evidence="2">diguanylate cyclase</fullName>
        <ecNumber evidence="2">2.7.7.65</ecNumber>
    </recommendedName>
</protein>
<evidence type="ECO:0000256" key="4">
    <source>
        <dbReference type="SAM" id="Phobius"/>
    </source>
</evidence>
<dbReference type="SUPFAM" id="SSF55073">
    <property type="entry name" value="Nucleotide cyclase"/>
    <property type="match status" value="1"/>
</dbReference>
<keyword evidence="4" id="KW-1133">Transmembrane helix</keyword>
<dbReference type="EMBL" id="QUZK01000023">
    <property type="protein sequence ID" value="RFF31070.1"/>
    <property type="molecule type" value="Genomic_DNA"/>
</dbReference>
<evidence type="ECO:0000256" key="2">
    <source>
        <dbReference type="ARBA" id="ARBA00012528"/>
    </source>
</evidence>
<comment type="cofactor">
    <cofactor evidence="1">
        <name>Mg(2+)</name>
        <dbReference type="ChEBI" id="CHEBI:18420"/>
    </cofactor>
</comment>
<dbReference type="Proteomes" id="UP000260351">
    <property type="component" value="Unassembled WGS sequence"/>
</dbReference>
<evidence type="ECO:0000259" key="5">
    <source>
        <dbReference type="PROSITE" id="PS50887"/>
    </source>
</evidence>
<comment type="catalytic activity">
    <reaction evidence="3">
        <text>2 GTP = 3',3'-c-di-GMP + 2 diphosphate</text>
        <dbReference type="Rhea" id="RHEA:24898"/>
        <dbReference type="ChEBI" id="CHEBI:33019"/>
        <dbReference type="ChEBI" id="CHEBI:37565"/>
        <dbReference type="ChEBI" id="CHEBI:58805"/>
        <dbReference type="EC" id="2.7.7.65"/>
    </reaction>
</comment>
<proteinExistence type="predicted"/>
<dbReference type="SMART" id="SM00267">
    <property type="entry name" value="GGDEF"/>
    <property type="match status" value="1"/>
</dbReference>
<evidence type="ECO:0000256" key="1">
    <source>
        <dbReference type="ARBA" id="ARBA00001946"/>
    </source>
</evidence>
<dbReference type="InterPro" id="IPR000160">
    <property type="entry name" value="GGDEF_dom"/>
</dbReference>
<dbReference type="Pfam" id="PF00990">
    <property type="entry name" value="GGDEF"/>
    <property type="match status" value="1"/>
</dbReference>
<feature type="domain" description="GGDEF" evidence="5">
    <location>
        <begin position="232"/>
        <end position="361"/>
    </location>
</feature>
<sequence length="361" mass="39871">MFDVPHDGTDCANDVSLLVTRATTCAAAALAMLVLPLYQLIEIFEHQTPSDLLWLHAAWRAPVFLVALASLLVCMLQPGSGAPKLLLRLIAASVMIMMFGLFTTNMLHAQGNPEPMARGIIMATFAVSLLSLRGGWEVLLHFALPLAGSLAWLAFRGADLLETTTQLVDPVMMLVIAMIASELFYRIRGQQFALQRQLRQLASTDALTGLHNRRDLERRIAAEMSRSRRHAQPLSVVIGDLDHFKRVNDEYGHGVGDDVLRAVGVRMRRNLRSEDLAVRWGGEEFLLLLPDTDRDGAVDVAEKIRRTISEHPIGCNGQEVPVTISFGVAELTDSDQVADLIRRADDAMYRAKAQGRDRVCA</sequence>
<keyword evidence="7" id="KW-1185">Reference proteome</keyword>
<keyword evidence="4" id="KW-0812">Transmembrane</keyword>
<feature type="transmembrane region" description="Helical" evidence="4">
    <location>
        <begin position="167"/>
        <end position="187"/>
    </location>
</feature>
<reference evidence="6 7" key="1">
    <citation type="submission" date="2018-08" db="EMBL/GenBank/DDBJ databases">
        <title>Wenzhouxiangella salilacus sp. nov., a novel bacterium isolated from a saline lake in Xinjiang Province, China.</title>
        <authorList>
            <person name="Han S."/>
        </authorList>
    </citation>
    <scope>NUCLEOTIDE SEQUENCE [LARGE SCALE GENOMIC DNA]</scope>
    <source>
        <strain evidence="6 7">XDB06</strain>
    </source>
</reference>
<evidence type="ECO:0000313" key="6">
    <source>
        <dbReference type="EMBL" id="RFF31070.1"/>
    </source>
</evidence>
<dbReference type="NCBIfam" id="TIGR00254">
    <property type="entry name" value="GGDEF"/>
    <property type="match status" value="1"/>
</dbReference>
<feature type="transmembrane region" description="Helical" evidence="4">
    <location>
        <begin position="85"/>
        <end position="103"/>
    </location>
</feature>
<dbReference type="InterPro" id="IPR043128">
    <property type="entry name" value="Rev_trsase/Diguanyl_cyclase"/>
</dbReference>
<feature type="transmembrane region" description="Helical" evidence="4">
    <location>
        <begin position="53"/>
        <end position="73"/>
    </location>
</feature>
<dbReference type="PROSITE" id="PS50887">
    <property type="entry name" value="GGDEF"/>
    <property type="match status" value="1"/>
</dbReference>
<dbReference type="PANTHER" id="PTHR45138">
    <property type="entry name" value="REGULATORY COMPONENTS OF SENSORY TRANSDUCTION SYSTEM"/>
    <property type="match status" value="1"/>
</dbReference>
<dbReference type="AlphaFoldDB" id="A0A3E1K9Y3"/>
<dbReference type="CDD" id="cd01949">
    <property type="entry name" value="GGDEF"/>
    <property type="match status" value="1"/>
</dbReference>
<keyword evidence="4" id="KW-0472">Membrane</keyword>